<dbReference type="Proteomes" id="UP000243127">
    <property type="component" value="Nucleomorph 2"/>
</dbReference>
<gene>
    <name evidence="1" type="ORF">HAN_2g194</name>
</gene>
<dbReference type="AlphaFoldDB" id="A9BKL7"/>
<evidence type="ECO:0000313" key="1">
    <source>
        <dbReference type="EMBL" id="ABW98022.1"/>
    </source>
</evidence>
<dbReference type="RefSeq" id="XP_001712347.1">
    <property type="nucleotide sequence ID" value="XM_001712295.1"/>
</dbReference>
<name>A9BKL7_HEMAN</name>
<protein>
    <submittedName>
        <fullName evidence="1">Uncharacterized protein</fullName>
    </submittedName>
</protein>
<sequence>MEKYYLKKKKIKNSFFFLIAEKFQKKISKNYFQKRSIKNFYISESAWKILKIVFKNFILKLAKSSNDKTFLNKRTKFNSSDLIENFKIQKYFSNSKEIFERSPIFFDENKSLNFSLKKKKWITE</sequence>
<dbReference type="CDD" id="cd00076">
    <property type="entry name" value="HFD_SF"/>
    <property type="match status" value="1"/>
</dbReference>
<keyword evidence="1" id="KW-0542">Nucleomorph</keyword>
<evidence type="ECO:0000313" key="2">
    <source>
        <dbReference type="Proteomes" id="UP000243127"/>
    </source>
</evidence>
<geneLocation type="nucleomorph" evidence="1"/>
<proteinExistence type="predicted"/>
<dbReference type="GeneID" id="5739856"/>
<dbReference type="EMBL" id="CP000882">
    <property type="protein sequence ID" value="ABW98022.1"/>
    <property type="molecule type" value="Genomic_DNA"/>
</dbReference>
<accession>A9BKL7</accession>
<reference evidence="1 2" key="1">
    <citation type="journal article" date="2007" name="Proc. Natl. Acad. Sci. U.S.A.">
        <title>Nucleomorph genome of Hemiselmis andersenii reveals complete intron loss and compaction as a driver of protein structure and function.</title>
        <authorList>
            <person name="Lane C.E."/>
            <person name="van den Heuvel K."/>
            <person name="Kozera C."/>
            <person name="Curtis B.A."/>
            <person name="Parsons B.J."/>
            <person name="Bowman S."/>
            <person name="Archibald J.M."/>
        </authorList>
    </citation>
    <scope>NUCLEOTIDE SEQUENCE [LARGE SCALE GENOMIC DNA]</scope>
    <source>
        <strain evidence="1 2">CCMP644</strain>
    </source>
</reference>
<organism evidence="1 2">
    <name type="scientific">Hemiselmis andersenii</name>
    <name type="common">Cryptophyte alga</name>
    <dbReference type="NCBI Taxonomy" id="464988"/>
    <lineage>
        <taxon>Eukaryota</taxon>
        <taxon>Cryptophyceae</taxon>
        <taxon>Cryptomonadales</taxon>
        <taxon>Hemiselmidaceae</taxon>
        <taxon>Hemiselmis</taxon>
    </lineage>
</organism>